<evidence type="ECO:0000313" key="3">
    <source>
        <dbReference type="EMBL" id="GMS95276.1"/>
    </source>
</evidence>
<feature type="region of interest" description="Disordered" evidence="1">
    <location>
        <begin position="48"/>
        <end position="85"/>
    </location>
</feature>
<accession>A0AAV5TLR4</accession>
<comment type="caution">
    <text evidence="3">The sequence shown here is derived from an EMBL/GenBank/DDBJ whole genome shotgun (WGS) entry which is preliminary data.</text>
</comment>
<proteinExistence type="predicted"/>
<evidence type="ECO:0000256" key="1">
    <source>
        <dbReference type="SAM" id="MobiDB-lite"/>
    </source>
</evidence>
<keyword evidence="2" id="KW-0472">Membrane</keyword>
<sequence>YKLINNNLSSNKTIKMVPILIEETEAHVIVGLLLDLLLLLALLFSGRCGGSRGGRSSRGCSSSRDGDESLGSLGDELGNGLSGEAGDHELQLLGVGVDSDGAEDALDVGGGGGSISSKDSKHIRGDVTHLAE</sequence>
<keyword evidence="4" id="KW-1185">Reference proteome</keyword>
<dbReference type="Proteomes" id="UP001432027">
    <property type="component" value="Unassembled WGS sequence"/>
</dbReference>
<keyword evidence="2" id="KW-1133">Transmembrane helix</keyword>
<keyword evidence="2" id="KW-0812">Transmembrane</keyword>
<feature type="compositionally biased region" description="Basic and acidic residues" evidence="1">
    <location>
        <begin position="118"/>
        <end position="132"/>
    </location>
</feature>
<feature type="region of interest" description="Disordered" evidence="1">
    <location>
        <begin position="104"/>
        <end position="132"/>
    </location>
</feature>
<protein>
    <submittedName>
        <fullName evidence="3">Uncharacterized protein</fullName>
    </submittedName>
</protein>
<organism evidence="3 4">
    <name type="scientific">Pristionchus entomophagus</name>
    <dbReference type="NCBI Taxonomy" id="358040"/>
    <lineage>
        <taxon>Eukaryota</taxon>
        <taxon>Metazoa</taxon>
        <taxon>Ecdysozoa</taxon>
        <taxon>Nematoda</taxon>
        <taxon>Chromadorea</taxon>
        <taxon>Rhabditida</taxon>
        <taxon>Rhabditina</taxon>
        <taxon>Diplogasteromorpha</taxon>
        <taxon>Diplogasteroidea</taxon>
        <taxon>Neodiplogasteridae</taxon>
        <taxon>Pristionchus</taxon>
    </lineage>
</organism>
<name>A0AAV5TLR4_9BILA</name>
<feature type="transmembrane region" description="Helical" evidence="2">
    <location>
        <begin position="26"/>
        <end position="45"/>
    </location>
</feature>
<feature type="non-terminal residue" evidence="3">
    <location>
        <position position="1"/>
    </location>
</feature>
<evidence type="ECO:0000313" key="4">
    <source>
        <dbReference type="Proteomes" id="UP001432027"/>
    </source>
</evidence>
<dbReference type="EMBL" id="BTSX01000004">
    <property type="protein sequence ID" value="GMS95276.1"/>
    <property type="molecule type" value="Genomic_DNA"/>
</dbReference>
<evidence type="ECO:0000256" key="2">
    <source>
        <dbReference type="SAM" id="Phobius"/>
    </source>
</evidence>
<gene>
    <name evidence="3" type="ORF">PENTCL1PPCAC_17451</name>
</gene>
<reference evidence="3" key="1">
    <citation type="submission" date="2023-10" db="EMBL/GenBank/DDBJ databases">
        <title>Genome assembly of Pristionchus species.</title>
        <authorList>
            <person name="Yoshida K."/>
            <person name="Sommer R.J."/>
        </authorList>
    </citation>
    <scope>NUCLEOTIDE SEQUENCE</scope>
    <source>
        <strain evidence="3">RS0144</strain>
    </source>
</reference>
<dbReference type="AlphaFoldDB" id="A0AAV5TLR4"/>